<accession>L8J8Z3</accession>
<keyword evidence="4" id="KW-1185">Reference proteome</keyword>
<keyword evidence="1" id="KW-0732">Signal</keyword>
<organism evidence="3 4">
    <name type="scientific">Photobacterium marinum</name>
    <dbReference type="NCBI Taxonomy" id="1056511"/>
    <lineage>
        <taxon>Bacteria</taxon>
        <taxon>Pseudomonadati</taxon>
        <taxon>Pseudomonadota</taxon>
        <taxon>Gammaproteobacteria</taxon>
        <taxon>Vibrionales</taxon>
        <taxon>Vibrionaceae</taxon>
        <taxon>Photobacterium</taxon>
    </lineage>
</organism>
<dbReference type="InterPro" id="IPR006869">
    <property type="entry name" value="DUF547"/>
</dbReference>
<evidence type="ECO:0000313" key="3">
    <source>
        <dbReference type="EMBL" id="ELR64673.1"/>
    </source>
</evidence>
<comment type="caution">
    <text evidence="3">The sequence shown here is derived from an EMBL/GenBank/DDBJ whole genome shotgun (WGS) entry which is preliminary data.</text>
</comment>
<dbReference type="PATRIC" id="fig|1056511.3.peg.3318"/>
<dbReference type="PANTHER" id="PTHR46361:SF3">
    <property type="entry name" value="ELECTRON CARRIER_ PROTEIN DISULFIDE OXIDOREDUCTASE"/>
    <property type="match status" value="1"/>
</dbReference>
<proteinExistence type="predicted"/>
<sequence length="262" mass="30491">MRLLLTFILLISSALSPVLAAPKADLWPFWQKSNETNTAMIDHSRWQKMLDTYLVELPQQTLFRYHAVSDNDKWELDRYIRQLATIDPRQYSKPEQFAYWVNLYNALTVRLIINNYPIKSITKLGGFFSFGPWDEELITVAEQALSLNDIEHRILRPIWRDARIHYAVNCASLGCPDLQPVAFTADNTETLLEQAASRFINSPKGVEINGNRIQLSSIYDWYGNDFGSQRDLQKHLNQYRKGQPLQLNNVSYDYNWSLNEAK</sequence>
<evidence type="ECO:0000259" key="2">
    <source>
        <dbReference type="Pfam" id="PF04784"/>
    </source>
</evidence>
<dbReference type="OrthoDB" id="526867at2"/>
<feature type="chain" id="PRO_5003993635" description="DUF547 domain-containing protein" evidence="1">
    <location>
        <begin position="21"/>
        <end position="262"/>
    </location>
</feature>
<reference evidence="3 4" key="1">
    <citation type="submission" date="2012-12" db="EMBL/GenBank/DDBJ databases">
        <title>Genome Assembly of Photobacterium sp. AK15.</title>
        <authorList>
            <person name="Khatri I."/>
            <person name="Vaidya B."/>
            <person name="Srinivas T.N.R."/>
            <person name="Subramanian S."/>
            <person name="Pinnaka A."/>
        </authorList>
    </citation>
    <scope>NUCLEOTIDE SEQUENCE [LARGE SCALE GENOMIC DNA]</scope>
    <source>
        <strain evidence="3 4">AK15</strain>
    </source>
</reference>
<evidence type="ECO:0000256" key="1">
    <source>
        <dbReference type="SAM" id="SignalP"/>
    </source>
</evidence>
<dbReference type="AlphaFoldDB" id="L8J8Z3"/>
<dbReference type="Proteomes" id="UP000011134">
    <property type="component" value="Unassembled WGS sequence"/>
</dbReference>
<feature type="signal peptide" evidence="1">
    <location>
        <begin position="1"/>
        <end position="20"/>
    </location>
</feature>
<protein>
    <recommendedName>
        <fullName evidence="2">DUF547 domain-containing protein</fullName>
    </recommendedName>
</protein>
<dbReference type="PANTHER" id="PTHR46361">
    <property type="entry name" value="ELECTRON CARRIER/ PROTEIN DISULFIDE OXIDOREDUCTASE"/>
    <property type="match status" value="1"/>
</dbReference>
<dbReference type="RefSeq" id="WP_007467593.1">
    <property type="nucleotide sequence ID" value="NZ_AMZO01000023.1"/>
</dbReference>
<dbReference type="Pfam" id="PF04784">
    <property type="entry name" value="DUF547"/>
    <property type="match status" value="1"/>
</dbReference>
<dbReference type="EMBL" id="AMZO01000023">
    <property type="protein sequence ID" value="ELR64673.1"/>
    <property type="molecule type" value="Genomic_DNA"/>
</dbReference>
<name>L8J8Z3_9GAMM</name>
<evidence type="ECO:0000313" key="4">
    <source>
        <dbReference type="Proteomes" id="UP000011134"/>
    </source>
</evidence>
<gene>
    <name evidence="3" type="ORF">C942_02244</name>
</gene>
<feature type="domain" description="DUF547" evidence="2">
    <location>
        <begin position="89"/>
        <end position="200"/>
    </location>
</feature>